<evidence type="ECO:0000313" key="2">
    <source>
        <dbReference type="EMBL" id="KOP61501.1"/>
    </source>
</evidence>
<keyword evidence="3" id="KW-1185">Reference proteome</keyword>
<protein>
    <submittedName>
        <fullName evidence="2">Uncharacterized protein</fullName>
    </submittedName>
</protein>
<organism evidence="2 3">
    <name type="scientific">Pseudomonas coronafaciens pv. porri</name>
    <dbReference type="NCBI Taxonomy" id="83964"/>
    <lineage>
        <taxon>Bacteria</taxon>
        <taxon>Pseudomonadati</taxon>
        <taxon>Pseudomonadota</taxon>
        <taxon>Gammaproteobacteria</taxon>
        <taxon>Pseudomonadales</taxon>
        <taxon>Pseudomonadaceae</taxon>
        <taxon>Pseudomonas</taxon>
        <taxon>Pseudomonas coronafaciens</taxon>
    </lineage>
</organism>
<dbReference type="EMBL" id="JUEU01000002">
    <property type="protein sequence ID" value="KOP61501.1"/>
    <property type="molecule type" value="Genomic_DNA"/>
</dbReference>
<sequence length="319" mass="36782">MERKAGLLSAQPADPQNTQASGRSFKVSAEKEFDAITDEVPYLEIYRLRGLQARAKLMLDRRSEGEVRVASSTIEWLVNDYFYTQQEAWIQRQIENGGTVLRHLSYEDRTEHGLRELVEERRSEIDPNELDFPSEENTEPLEALEGALEEFDLDEQDFPDAKFYEYVAVLALTLITRAVQAYQGEDWPTVLWVGQPMSRMTVLANETVDIMEIVCRAEQLQDSLNVRKRIKSFLRDSEKRIPERVEELVKQKVSLSASLAANARHKETSQSKFKALLCWKSTGSNFSSRAAFARNKYKEYGVTERTLYAWVTAHERLKT</sequence>
<gene>
    <name evidence="2" type="ORF">OX90_00645</name>
</gene>
<evidence type="ECO:0000313" key="3">
    <source>
        <dbReference type="Proteomes" id="UP000037201"/>
    </source>
</evidence>
<dbReference type="Proteomes" id="UP000037201">
    <property type="component" value="Unassembled WGS sequence"/>
</dbReference>
<reference evidence="2 3" key="1">
    <citation type="submission" date="2015-09" db="EMBL/GenBank/DDBJ databases">
        <title>Genome analysis of Pseudomonas syringae pv. porri LMG.</title>
        <authorList>
            <person name="Rombouts S."/>
        </authorList>
    </citation>
    <scope>NUCLEOTIDE SEQUENCE [LARGE SCALE GENOMIC DNA]</scope>
    <source>
        <strain evidence="2 3">LMG 28496</strain>
    </source>
</reference>
<proteinExistence type="predicted"/>
<accession>A0ABR5JVW8</accession>
<evidence type="ECO:0000256" key="1">
    <source>
        <dbReference type="SAM" id="MobiDB-lite"/>
    </source>
</evidence>
<name>A0ABR5JVW8_9PSED</name>
<comment type="caution">
    <text evidence="2">The sequence shown here is derived from an EMBL/GenBank/DDBJ whole genome shotgun (WGS) entry which is preliminary data.</text>
</comment>
<feature type="region of interest" description="Disordered" evidence="1">
    <location>
        <begin position="1"/>
        <end position="24"/>
    </location>
</feature>